<keyword evidence="6" id="KW-0119">Carbohydrate metabolism</keyword>
<sequence>DGDLTLQQLPASNLTHILYAFADINPDTGEVFLSDPLADTGSLSTNNNLYGYLQQLYLLKKRNRALKVLLSVGGSSYSPHFASPASTTSGRSSFATSVLSLIENLGLDGVDIDWEYPANAAQAADMVLLLKTVSEALVPNNFTVSVACPGPFGYTYLLLAEMDQYVDIWNLMAYDYSGNWSNATADQANLFRSSAQPESTPFDTESIINYYTSQGISLTKIVLGMPLYGRYFNGTGGLGRTFSGSGTYSVKDLPLQGTTVVVYDCNAGSSYSYNTAQRQLVSYDNVDVARQKAAYIQGKLGGAMYWESSEDGTGDGSIIRIVTGVLVGDDGLGLDRASNQLSYPNSTYDNVRSGMP</sequence>
<dbReference type="InterPro" id="IPR011583">
    <property type="entry name" value="Chitinase_II/V-like_cat"/>
</dbReference>
<dbReference type="PROSITE" id="PS01095">
    <property type="entry name" value="GH18_1"/>
    <property type="match status" value="1"/>
</dbReference>
<dbReference type="Proteomes" id="UP000054321">
    <property type="component" value="Unassembled WGS sequence"/>
</dbReference>
<dbReference type="EC" id="3.2.1.14" evidence="3"/>
<dbReference type="GO" id="GO:0008843">
    <property type="term" value="F:endochitinase activity"/>
    <property type="evidence" value="ECO:0007669"/>
    <property type="project" value="UniProtKB-EC"/>
</dbReference>
<evidence type="ECO:0000256" key="8">
    <source>
        <dbReference type="ARBA" id="ARBA00023326"/>
    </source>
</evidence>
<evidence type="ECO:0000256" key="3">
    <source>
        <dbReference type="ARBA" id="ARBA00012729"/>
    </source>
</evidence>
<dbReference type="SUPFAM" id="SSF54556">
    <property type="entry name" value="Chitinase insertion domain"/>
    <property type="match status" value="1"/>
</dbReference>
<dbReference type="InterPro" id="IPR001223">
    <property type="entry name" value="Glyco_hydro18_cat"/>
</dbReference>
<dbReference type="GO" id="GO:0005576">
    <property type="term" value="C:extracellular region"/>
    <property type="evidence" value="ECO:0007669"/>
    <property type="project" value="TreeGrafter"/>
</dbReference>
<keyword evidence="8" id="KW-0624">Polysaccharide degradation</keyword>
<name>A0A0C3GP65_OIDMZ</name>
<dbReference type="InterPro" id="IPR017853">
    <property type="entry name" value="GH"/>
</dbReference>
<dbReference type="AlphaFoldDB" id="A0A0C3GP65"/>
<evidence type="ECO:0000256" key="7">
    <source>
        <dbReference type="ARBA" id="ARBA00023295"/>
    </source>
</evidence>
<dbReference type="PANTHER" id="PTHR11177">
    <property type="entry name" value="CHITINASE"/>
    <property type="match status" value="1"/>
</dbReference>
<feature type="non-terminal residue" evidence="11">
    <location>
        <position position="356"/>
    </location>
</feature>
<gene>
    <name evidence="11" type="ORF">OIDMADRAFT_88155</name>
</gene>
<reference evidence="11 12" key="1">
    <citation type="submission" date="2014-04" db="EMBL/GenBank/DDBJ databases">
        <authorList>
            <consortium name="DOE Joint Genome Institute"/>
            <person name="Kuo A."/>
            <person name="Martino E."/>
            <person name="Perotto S."/>
            <person name="Kohler A."/>
            <person name="Nagy L.G."/>
            <person name="Floudas D."/>
            <person name="Copeland A."/>
            <person name="Barry K.W."/>
            <person name="Cichocki N."/>
            <person name="Veneault-Fourrey C."/>
            <person name="LaButti K."/>
            <person name="Lindquist E.A."/>
            <person name="Lipzen A."/>
            <person name="Lundell T."/>
            <person name="Morin E."/>
            <person name="Murat C."/>
            <person name="Sun H."/>
            <person name="Tunlid A."/>
            <person name="Henrissat B."/>
            <person name="Grigoriev I.V."/>
            <person name="Hibbett D.S."/>
            <person name="Martin F."/>
            <person name="Nordberg H.P."/>
            <person name="Cantor M.N."/>
            <person name="Hua S.X."/>
        </authorList>
    </citation>
    <scope>NUCLEOTIDE SEQUENCE [LARGE SCALE GENOMIC DNA]</scope>
    <source>
        <strain evidence="11 12">Zn</strain>
    </source>
</reference>
<dbReference type="PROSITE" id="PS51910">
    <property type="entry name" value="GH18_2"/>
    <property type="match status" value="1"/>
</dbReference>
<comment type="catalytic activity">
    <reaction evidence="1">
        <text>Random endo-hydrolysis of N-acetyl-beta-D-glucosaminide (1-&gt;4)-beta-linkages in chitin and chitodextrins.</text>
        <dbReference type="EC" id="3.2.1.14"/>
    </reaction>
</comment>
<evidence type="ECO:0000313" key="11">
    <source>
        <dbReference type="EMBL" id="KIM93189.1"/>
    </source>
</evidence>
<dbReference type="Gene3D" id="3.10.50.10">
    <property type="match status" value="1"/>
</dbReference>
<proteinExistence type="inferred from homology"/>
<dbReference type="SMART" id="SM00636">
    <property type="entry name" value="Glyco_18"/>
    <property type="match status" value="1"/>
</dbReference>
<dbReference type="InParanoid" id="A0A0C3GP65"/>
<keyword evidence="4 9" id="KW-0378">Hydrolase</keyword>
<evidence type="ECO:0000256" key="9">
    <source>
        <dbReference type="RuleBase" id="RU000489"/>
    </source>
</evidence>
<protein>
    <recommendedName>
        <fullName evidence="3">chitinase</fullName>
        <ecNumber evidence="3">3.2.1.14</ecNumber>
    </recommendedName>
</protein>
<feature type="domain" description="GH18" evidence="10">
    <location>
        <begin position="1"/>
        <end position="329"/>
    </location>
</feature>
<dbReference type="InterPro" id="IPR001579">
    <property type="entry name" value="Glyco_hydro_18_chit_AS"/>
</dbReference>
<evidence type="ECO:0000313" key="12">
    <source>
        <dbReference type="Proteomes" id="UP000054321"/>
    </source>
</evidence>
<evidence type="ECO:0000256" key="1">
    <source>
        <dbReference type="ARBA" id="ARBA00000822"/>
    </source>
</evidence>
<dbReference type="Pfam" id="PF00704">
    <property type="entry name" value="Glyco_hydro_18"/>
    <property type="match status" value="1"/>
</dbReference>
<reference evidence="12" key="2">
    <citation type="submission" date="2015-01" db="EMBL/GenBank/DDBJ databases">
        <title>Evolutionary Origins and Diversification of the Mycorrhizal Mutualists.</title>
        <authorList>
            <consortium name="DOE Joint Genome Institute"/>
            <consortium name="Mycorrhizal Genomics Consortium"/>
            <person name="Kohler A."/>
            <person name="Kuo A."/>
            <person name="Nagy L.G."/>
            <person name="Floudas D."/>
            <person name="Copeland A."/>
            <person name="Barry K.W."/>
            <person name="Cichocki N."/>
            <person name="Veneault-Fourrey C."/>
            <person name="LaButti K."/>
            <person name="Lindquist E.A."/>
            <person name="Lipzen A."/>
            <person name="Lundell T."/>
            <person name="Morin E."/>
            <person name="Murat C."/>
            <person name="Riley R."/>
            <person name="Ohm R."/>
            <person name="Sun H."/>
            <person name="Tunlid A."/>
            <person name="Henrissat B."/>
            <person name="Grigoriev I.V."/>
            <person name="Hibbett D.S."/>
            <person name="Martin F."/>
        </authorList>
    </citation>
    <scope>NUCLEOTIDE SEQUENCE [LARGE SCALE GENOMIC DNA]</scope>
    <source>
        <strain evidence="12">Zn</strain>
    </source>
</reference>
<dbReference type="GO" id="GO:0008061">
    <property type="term" value="F:chitin binding"/>
    <property type="evidence" value="ECO:0007669"/>
    <property type="project" value="InterPro"/>
</dbReference>
<keyword evidence="5" id="KW-0146">Chitin degradation</keyword>
<dbReference type="SUPFAM" id="SSF51445">
    <property type="entry name" value="(Trans)glycosidases"/>
    <property type="match status" value="1"/>
</dbReference>
<dbReference type="FunCoup" id="A0A0C3GP65">
    <property type="interactions" value="620"/>
</dbReference>
<keyword evidence="7 9" id="KW-0326">Glycosidase</keyword>
<dbReference type="EMBL" id="KN832898">
    <property type="protein sequence ID" value="KIM93189.1"/>
    <property type="molecule type" value="Genomic_DNA"/>
</dbReference>
<dbReference type="STRING" id="913774.A0A0C3GP65"/>
<accession>A0A0C3GP65</accession>
<evidence type="ECO:0000259" key="10">
    <source>
        <dbReference type="PROSITE" id="PS51910"/>
    </source>
</evidence>
<dbReference type="PANTHER" id="PTHR11177:SF317">
    <property type="entry name" value="CHITINASE 12-RELATED"/>
    <property type="match status" value="1"/>
</dbReference>
<evidence type="ECO:0000256" key="5">
    <source>
        <dbReference type="ARBA" id="ARBA00023024"/>
    </source>
</evidence>
<dbReference type="Gene3D" id="3.20.20.80">
    <property type="entry name" value="Glycosidases"/>
    <property type="match status" value="1"/>
</dbReference>
<dbReference type="InterPro" id="IPR029070">
    <property type="entry name" value="Chitinase_insertion_sf"/>
</dbReference>
<dbReference type="GO" id="GO:0006032">
    <property type="term" value="P:chitin catabolic process"/>
    <property type="evidence" value="ECO:0007669"/>
    <property type="project" value="UniProtKB-KW"/>
</dbReference>
<evidence type="ECO:0000256" key="2">
    <source>
        <dbReference type="ARBA" id="ARBA00008682"/>
    </source>
</evidence>
<comment type="similarity">
    <text evidence="2">Belongs to the glycosyl hydrolase 18 family. Chitinase class V subfamily.</text>
</comment>
<dbReference type="InterPro" id="IPR050314">
    <property type="entry name" value="Glycosyl_Hydrlase_18"/>
</dbReference>
<dbReference type="HOGENOM" id="CLU_002833_1_0_1"/>
<dbReference type="GO" id="GO:0000272">
    <property type="term" value="P:polysaccharide catabolic process"/>
    <property type="evidence" value="ECO:0007669"/>
    <property type="project" value="UniProtKB-KW"/>
</dbReference>
<evidence type="ECO:0000256" key="4">
    <source>
        <dbReference type="ARBA" id="ARBA00022801"/>
    </source>
</evidence>
<feature type="non-terminal residue" evidence="11">
    <location>
        <position position="1"/>
    </location>
</feature>
<dbReference type="OrthoDB" id="76388at2759"/>
<organism evidence="11 12">
    <name type="scientific">Oidiodendron maius (strain Zn)</name>
    <dbReference type="NCBI Taxonomy" id="913774"/>
    <lineage>
        <taxon>Eukaryota</taxon>
        <taxon>Fungi</taxon>
        <taxon>Dikarya</taxon>
        <taxon>Ascomycota</taxon>
        <taxon>Pezizomycotina</taxon>
        <taxon>Leotiomycetes</taxon>
        <taxon>Leotiomycetes incertae sedis</taxon>
        <taxon>Myxotrichaceae</taxon>
        <taxon>Oidiodendron</taxon>
    </lineage>
</organism>
<keyword evidence="12" id="KW-1185">Reference proteome</keyword>
<evidence type="ECO:0000256" key="6">
    <source>
        <dbReference type="ARBA" id="ARBA00023277"/>
    </source>
</evidence>